<evidence type="ECO:0000313" key="2">
    <source>
        <dbReference type="EMBL" id="KAG1303200.1"/>
    </source>
</evidence>
<evidence type="ECO:0000313" key="3">
    <source>
        <dbReference type="Proteomes" id="UP000716291"/>
    </source>
</evidence>
<accession>A0A9P7BN95</accession>
<organism evidence="2 3">
    <name type="scientific">Rhizopus oryzae</name>
    <name type="common">Mucormycosis agent</name>
    <name type="synonym">Rhizopus arrhizus var. delemar</name>
    <dbReference type="NCBI Taxonomy" id="64495"/>
    <lineage>
        <taxon>Eukaryota</taxon>
        <taxon>Fungi</taxon>
        <taxon>Fungi incertae sedis</taxon>
        <taxon>Mucoromycota</taxon>
        <taxon>Mucoromycotina</taxon>
        <taxon>Mucoromycetes</taxon>
        <taxon>Mucorales</taxon>
        <taxon>Mucorineae</taxon>
        <taxon>Rhizopodaceae</taxon>
        <taxon>Rhizopus</taxon>
    </lineage>
</organism>
<dbReference type="OrthoDB" id="2436682at2759"/>
<sequence length="119" mass="14161">MEVLANSTLTDTTQLSWLETQWEQMYEGRNPLIVTGIFAFLMHELVYFGRFIPFLICDFIPYFQRYKLQQNKSNSNDDYWNCTKKVLYSHFVFEGPLILLFHPMATFIGMRVSAPFPDW</sequence>
<dbReference type="EMBL" id="JAANQT010002083">
    <property type="protein sequence ID" value="KAG1303200.1"/>
    <property type="molecule type" value="Genomic_DNA"/>
</dbReference>
<dbReference type="AlphaFoldDB" id="A0A9P7BN95"/>
<feature type="transmembrane region" description="Helical" evidence="1">
    <location>
        <begin position="32"/>
        <end position="57"/>
    </location>
</feature>
<protein>
    <submittedName>
        <fullName evidence="2">Uncharacterized protein</fullName>
    </submittedName>
</protein>
<evidence type="ECO:0000256" key="1">
    <source>
        <dbReference type="SAM" id="Phobius"/>
    </source>
</evidence>
<proteinExistence type="predicted"/>
<keyword evidence="1" id="KW-1133">Transmembrane helix</keyword>
<comment type="caution">
    <text evidence="2">The sequence shown here is derived from an EMBL/GenBank/DDBJ whole genome shotgun (WGS) entry which is preliminary data.</text>
</comment>
<gene>
    <name evidence="2" type="ORF">G6F64_010280</name>
</gene>
<keyword evidence="3" id="KW-1185">Reference proteome</keyword>
<keyword evidence="1" id="KW-0472">Membrane</keyword>
<reference evidence="2" key="1">
    <citation type="journal article" date="2020" name="Microb. Genom.">
        <title>Genetic diversity of clinical and environmental Mucorales isolates obtained from an investigation of mucormycosis cases among solid organ transplant recipients.</title>
        <authorList>
            <person name="Nguyen M.H."/>
            <person name="Kaul D."/>
            <person name="Muto C."/>
            <person name="Cheng S.J."/>
            <person name="Richter R.A."/>
            <person name="Bruno V.M."/>
            <person name="Liu G."/>
            <person name="Beyhan S."/>
            <person name="Sundermann A.J."/>
            <person name="Mounaud S."/>
            <person name="Pasculle A.W."/>
            <person name="Nierman W.C."/>
            <person name="Driscoll E."/>
            <person name="Cumbie R."/>
            <person name="Clancy C.J."/>
            <person name="Dupont C.L."/>
        </authorList>
    </citation>
    <scope>NUCLEOTIDE SEQUENCE</scope>
    <source>
        <strain evidence="2">GL11</strain>
    </source>
</reference>
<name>A0A9P7BN95_RHIOR</name>
<keyword evidence="1" id="KW-0812">Transmembrane</keyword>
<dbReference type="Proteomes" id="UP000716291">
    <property type="component" value="Unassembled WGS sequence"/>
</dbReference>